<gene>
    <name evidence="15" type="ORF">HC026_01520</name>
</gene>
<evidence type="ECO:0000313" key="16">
    <source>
        <dbReference type="Proteomes" id="UP000763447"/>
    </source>
</evidence>
<dbReference type="Proteomes" id="UP000763447">
    <property type="component" value="Unassembled WGS sequence"/>
</dbReference>
<keyword evidence="11" id="KW-0411">Iron-sulfur</keyword>
<keyword evidence="13" id="KW-0547">Nucleotide-binding</keyword>
<evidence type="ECO:0000256" key="12">
    <source>
        <dbReference type="ARBA" id="ARBA00024827"/>
    </source>
</evidence>
<dbReference type="PRINTS" id="PR00344">
    <property type="entry name" value="BCTRLSENSOR"/>
</dbReference>
<dbReference type="Pfam" id="PF07730">
    <property type="entry name" value="HisKA_3"/>
    <property type="match status" value="1"/>
</dbReference>
<evidence type="ECO:0000256" key="10">
    <source>
        <dbReference type="ARBA" id="ARBA00023012"/>
    </source>
</evidence>
<keyword evidence="10 13" id="KW-0902">Two-component regulatory system</keyword>
<evidence type="ECO:0000313" key="15">
    <source>
        <dbReference type="EMBL" id="NLR17593.1"/>
    </source>
</evidence>
<dbReference type="EMBL" id="JAAXLJ010000002">
    <property type="protein sequence ID" value="NLR17593.1"/>
    <property type="molecule type" value="Genomic_DNA"/>
</dbReference>
<accession>A0ABX1KUI2</accession>
<name>A0ABX1KUI2_9LACO</name>
<keyword evidence="4" id="KW-0004">4Fe-4S</keyword>
<dbReference type="InterPro" id="IPR003594">
    <property type="entry name" value="HATPase_dom"/>
</dbReference>
<evidence type="ECO:0000256" key="9">
    <source>
        <dbReference type="ARBA" id="ARBA00023004"/>
    </source>
</evidence>
<keyword evidence="9" id="KW-0408">Iron</keyword>
<dbReference type="RefSeq" id="WP_168924215.1">
    <property type="nucleotide sequence ID" value="NZ_JAAXLJ010000002.1"/>
</dbReference>
<evidence type="ECO:0000256" key="1">
    <source>
        <dbReference type="ARBA" id="ARBA00000085"/>
    </source>
</evidence>
<keyword evidence="13" id="KW-0067">ATP-binding</keyword>
<evidence type="ECO:0000256" key="4">
    <source>
        <dbReference type="ARBA" id="ARBA00022485"/>
    </source>
</evidence>
<evidence type="ECO:0000256" key="6">
    <source>
        <dbReference type="ARBA" id="ARBA00022679"/>
    </source>
</evidence>
<comment type="subcellular location">
    <subcellularLocation>
        <location evidence="3">Cytoplasm</location>
    </subcellularLocation>
</comment>
<dbReference type="InterPro" id="IPR004358">
    <property type="entry name" value="Sig_transdc_His_kin-like_C"/>
</dbReference>
<dbReference type="CDD" id="cd16917">
    <property type="entry name" value="HATPase_UhpB-NarQ-NarX-like"/>
    <property type="match status" value="1"/>
</dbReference>
<dbReference type="PROSITE" id="PS50109">
    <property type="entry name" value="HIS_KIN"/>
    <property type="match status" value="1"/>
</dbReference>
<evidence type="ECO:0000256" key="2">
    <source>
        <dbReference type="ARBA" id="ARBA00001966"/>
    </source>
</evidence>
<dbReference type="InterPro" id="IPR036890">
    <property type="entry name" value="HATPase_C_sf"/>
</dbReference>
<dbReference type="PIRSF" id="PIRSF037432">
    <property type="entry name" value="STHK_NreB"/>
    <property type="match status" value="1"/>
</dbReference>
<dbReference type="InterPro" id="IPR050482">
    <property type="entry name" value="Sensor_HK_TwoCompSys"/>
</dbReference>
<proteinExistence type="predicted"/>
<comment type="cofactor">
    <cofactor evidence="2">
        <name>[4Fe-4S] cluster</name>
        <dbReference type="ChEBI" id="CHEBI:49883"/>
    </cofactor>
</comment>
<dbReference type="Pfam" id="PF02518">
    <property type="entry name" value="HATPase_c"/>
    <property type="match status" value="1"/>
</dbReference>
<feature type="domain" description="Histidine kinase" evidence="14">
    <location>
        <begin position="152"/>
        <end position="341"/>
    </location>
</feature>
<reference evidence="15 16" key="1">
    <citation type="submission" date="2020-04" db="EMBL/GenBank/DDBJ databases">
        <title>A novel species of genus Lactobacillus that was isolated from fermented food Zha-chili.</title>
        <authorList>
            <person name="Zhang Z."/>
        </authorList>
    </citation>
    <scope>NUCLEOTIDE SEQUENCE [LARGE SCALE GENOMIC DNA]</scope>
    <source>
        <strain evidence="16">HBUAS51383</strain>
    </source>
</reference>
<comment type="function">
    <text evidence="12">Member of the two-component regulatory system NreB/NreC involved in the control of dissimilatory nitrate/nitrite reduction in response to oxygen. NreB functions as a direct oxygen sensor histidine kinase which is autophosphorylated, in the absence of oxygen, probably at the conserved histidine residue, and transfers its phosphate group probably to a conserved aspartate residue of NreC. NreB/NreC activates the expression of the nitrate (narGHJI) and nitrite (nir) reductase operons, as well as the putative nitrate transporter gene narT.</text>
</comment>
<evidence type="ECO:0000256" key="11">
    <source>
        <dbReference type="ARBA" id="ARBA00023014"/>
    </source>
</evidence>
<keyword evidence="8 13" id="KW-0418">Kinase</keyword>
<comment type="caution">
    <text evidence="15">The sequence shown here is derived from an EMBL/GenBank/DDBJ whole genome shotgun (WGS) entry which is preliminary data.</text>
</comment>
<dbReference type="SMART" id="SM00387">
    <property type="entry name" value="HATPase_c"/>
    <property type="match status" value="1"/>
</dbReference>
<dbReference type="SUPFAM" id="SSF55874">
    <property type="entry name" value="ATPase domain of HSP90 chaperone/DNA topoisomerase II/histidine kinase"/>
    <property type="match status" value="1"/>
</dbReference>
<evidence type="ECO:0000256" key="5">
    <source>
        <dbReference type="ARBA" id="ARBA00022490"/>
    </source>
</evidence>
<evidence type="ECO:0000259" key="14">
    <source>
        <dbReference type="PROSITE" id="PS50109"/>
    </source>
</evidence>
<dbReference type="InterPro" id="IPR011712">
    <property type="entry name" value="Sig_transdc_His_kin_sub3_dim/P"/>
</dbReference>
<dbReference type="InterPro" id="IPR005467">
    <property type="entry name" value="His_kinase_dom"/>
</dbReference>
<evidence type="ECO:0000256" key="13">
    <source>
        <dbReference type="PIRNR" id="PIRNR037432"/>
    </source>
</evidence>
<keyword evidence="5" id="KW-0963">Cytoplasm</keyword>
<sequence length="346" mass="38928">MLETLNWIERYFDEVTDAVFIFKEEQLLVSNQLAKSLQTELNIDPNYLAEVANTSVKQKLSPTDDCFKCSIRNLMKEISIPITLANDKLHPLEYFLIYHVIDADNHIFSLTLKSRGIIERMDQVAEQKQLNQYVNRAHEEERKKISADLHDSIAQGVYSAIMGVRRLQEESLDEASTKALAQIIERQLNDTLTEVKGMALDIRPSVLDNFGLLPALRVLAQRTEENSGVDVEVVGKAETDQLSTNVQSVLYRIAQESIHNALKHAQASEISLLLVAHDHFINLEIIDNGVGFDIPKHRQFNGRSLGLMNMNERVKALNGSFEISSEPGNGTTVTAKFPITHLKGAH</sequence>
<evidence type="ECO:0000256" key="8">
    <source>
        <dbReference type="ARBA" id="ARBA00022777"/>
    </source>
</evidence>
<dbReference type="InterPro" id="IPR017203">
    <property type="entry name" value="Sig_transdc_His_kinase_NreB"/>
</dbReference>
<keyword evidence="16" id="KW-1185">Reference proteome</keyword>
<keyword evidence="6 13" id="KW-0808">Transferase</keyword>
<evidence type="ECO:0000256" key="3">
    <source>
        <dbReference type="ARBA" id="ARBA00004496"/>
    </source>
</evidence>
<dbReference type="EC" id="2.7.13.3" evidence="13"/>
<organism evidence="15 16">
    <name type="scientific">Secundilactobacillus angelensis</name>
    <dbReference type="NCBI Taxonomy" id="2722706"/>
    <lineage>
        <taxon>Bacteria</taxon>
        <taxon>Bacillati</taxon>
        <taxon>Bacillota</taxon>
        <taxon>Bacilli</taxon>
        <taxon>Lactobacillales</taxon>
        <taxon>Lactobacillaceae</taxon>
        <taxon>Secundilactobacillus</taxon>
    </lineage>
</organism>
<evidence type="ECO:0000256" key="7">
    <source>
        <dbReference type="ARBA" id="ARBA00022723"/>
    </source>
</evidence>
<keyword evidence="7" id="KW-0479">Metal-binding</keyword>
<dbReference type="Gene3D" id="1.20.5.1930">
    <property type="match status" value="1"/>
</dbReference>
<protein>
    <recommendedName>
        <fullName evidence="13">Sensor histidine kinase</fullName>
        <ecNumber evidence="13">2.7.13.3</ecNumber>
    </recommendedName>
</protein>
<dbReference type="PANTHER" id="PTHR24421">
    <property type="entry name" value="NITRATE/NITRITE SENSOR PROTEIN NARX-RELATED"/>
    <property type="match status" value="1"/>
</dbReference>
<comment type="catalytic activity">
    <reaction evidence="1 13">
        <text>ATP + protein L-histidine = ADP + protein N-phospho-L-histidine.</text>
        <dbReference type="EC" id="2.7.13.3"/>
    </reaction>
</comment>
<dbReference type="Gene3D" id="3.30.565.10">
    <property type="entry name" value="Histidine kinase-like ATPase, C-terminal domain"/>
    <property type="match status" value="1"/>
</dbReference>
<dbReference type="GO" id="GO:0016301">
    <property type="term" value="F:kinase activity"/>
    <property type="evidence" value="ECO:0007669"/>
    <property type="project" value="UniProtKB-KW"/>
</dbReference>